<dbReference type="Pfam" id="PF16212">
    <property type="entry name" value="PhoLip_ATPase_C"/>
    <property type="match status" value="1"/>
</dbReference>
<reference evidence="22 23" key="1">
    <citation type="journal article" date="2018" name="Genome Res.">
        <title>The genomic architecture and molecular evolution of ant odorant receptors.</title>
        <authorList>
            <person name="McKenzie S.K."/>
            <person name="Kronauer D.J.C."/>
        </authorList>
    </citation>
    <scope>NUCLEOTIDE SEQUENCE [LARGE SCALE GENOMIC DNA]</scope>
    <source>
        <strain evidence="22">Clonal line C1</strain>
    </source>
</reference>
<keyword evidence="5 18" id="KW-0812">Transmembrane</keyword>
<feature type="binding site" evidence="17">
    <location>
        <position position="449"/>
    </location>
    <ligand>
        <name>Mg(2+)</name>
        <dbReference type="ChEBI" id="CHEBI:18420"/>
    </ligand>
</feature>
<comment type="subcellular location">
    <subcellularLocation>
        <location evidence="2">Endomembrane system</location>
        <topology evidence="2">Multi-pass membrane protein</topology>
    </subcellularLocation>
    <subcellularLocation>
        <location evidence="18">Membrane</location>
        <topology evidence="18">Multi-pass membrane protein</topology>
    </subcellularLocation>
</comment>
<dbReference type="GO" id="GO:0006897">
    <property type="term" value="P:endocytosis"/>
    <property type="evidence" value="ECO:0007669"/>
    <property type="project" value="TreeGrafter"/>
</dbReference>
<organism evidence="22 23">
    <name type="scientific">Ooceraea biroi</name>
    <name type="common">Clonal raider ant</name>
    <name type="synonym">Cerapachys biroi</name>
    <dbReference type="NCBI Taxonomy" id="2015173"/>
    <lineage>
        <taxon>Eukaryota</taxon>
        <taxon>Metazoa</taxon>
        <taxon>Ecdysozoa</taxon>
        <taxon>Arthropoda</taxon>
        <taxon>Hexapoda</taxon>
        <taxon>Insecta</taxon>
        <taxon>Pterygota</taxon>
        <taxon>Neoptera</taxon>
        <taxon>Endopterygota</taxon>
        <taxon>Hymenoptera</taxon>
        <taxon>Apocrita</taxon>
        <taxon>Aculeata</taxon>
        <taxon>Formicoidea</taxon>
        <taxon>Formicidae</taxon>
        <taxon>Dorylinae</taxon>
        <taxon>Ooceraea</taxon>
    </lineage>
</organism>
<dbReference type="SUPFAM" id="SSF81665">
    <property type="entry name" value="Calcium ATPase, transmembrane domain M"/>
    <property type="match status" value="1"/>
</dbReference>
<dbReference type="SFLD" id="SFLDG00002">
    <property type="entry name" value="C1.7:_P-type_atpase_like"/>
    <property type="match status" value="1"/>
</dbReference>
<dbReference type="Pfam" id="PF00122">
    <property type="entry name" value="E1-E2_ATPase"/>
    <property type="match status" value="1"/>
</dbReference>
<feature type="transmembrane region" description="Helical" evidence="18">
    <location>
        <begin position="1006"/>
        <end position="1026"/>
    </location>
</feature>
<dbReference type="PROSITE" id="PS00154">
    <property type="entry name" value="ATPASE_E1_E2"/>
    <property type="match status" value="1"/>
</dbReference>
<feature type="transmembrane region" description="Helical" evidence="18">
    <location>
        <begin position="364"/>
        <end position="383"/>
    </location>
</feature>
<keyword evidence="13 18" id="KW-0472">Membrane</keyword>
<dbReference type="InterPro" id="IPR023298">
    <property type="entry name" value="ATPase_P-typ_TM_dom_sf"/>
</dbReference>
<feature type="binding site" evidence="17">
    <location>
        <position position="867"/>
    </location>
    <ligand>
        <name>Mg(2+)</name>
        <dbReference type="ChEBI" id="CHEBI:18420"/>
    </ligand>
</feature>
<keyword evidence="8 16" id="KW-0067">ATP-binding</keyword>
<keyword evidence="12" id="KW-0445">Lipid transport</keyword>
<feature type="binding site" evidence="16">
    <location>
        <position position="871"/>
    </location>
    <ligand>
        <name>ATP</name>
        <dbReference type="ChEBI" id="CHEBI:30616"/>
    </ligand>
</feature>
<dbReference type="PANTHER" id="PTHR24092">
    <property type="entry name" value="PROBABLE PHOSPHOLIPID-TRANSPORTING ATPASE"/>
    <property type="match status" value="1"/>
</dbReference>
<keyword evidence="9 17" id="KW-0460">Magnesium</keyword>
<feature type="transmembrane region" description="Helical" evidence="18">
    <location>
        <begin position="954"/>
        <end position="976"/>
    </location>
</feature>
<feature type="binding site" evidence="17">
    <location>
        <position position="871"/>
    </location>
    <ligand>
        <name>Mg(2+)</name>
        <dbReference type="ChEBI" id="CHEBI:18420"/>
    </ligand>
</feature>
<keyword evidence="6 17" id="KW-0479">Metal-binding</keyword>
<feature type="binding site" evidence="17">
    <location>
        <position position="451"/>
    </location>
    <ligand>
        <name>Mg(2+)</name>
        <dbReference type="ChEBI" id="CHEBI:18420"/>
    </ligand>
</feature>
<evidence type="ECO:0000259" key="20">
    <source>
        <dbReference type="Pfam" id="PF16209"/>
    </source>
</evidence>
<keyword evidence="11 18" id="KW-1133">Transmembrane helix</keyword>
<dbReference type="InterPro" id="IPR023214">
    <property type="entry name" value="HAD_sf"/>
</dbReference>
<feature type="domain" description="P-type ATPase A" evidence="19">
    <location>
        <begin position="205"/>
        <end position="338"/>
    </location>
</feature>
<keyword evidence="7 16" id="KW-0547">Nucleotide-binding</keyword>
<feature type="binding site" evidence="16">
    <location>
        <position position="650"/>
    </location>
    <ligand>
        <name>ATP</name>
        <dbReference type="ChEBI" id="CHEBI:30616"/>
    </ligand>
</feature>
<dbReference type="Gene3D" id="3.40.50.1000">
    <property type="entry name" value="HAD superfamily/HAD-like"/>
    <property type="match status" value="1"/>
</dbReference>
<evidence type="ECO:0000256" key="11">
    <source>
        <dbReference type="ARBA" id="ARBA00022989"/>
    </source>
</evidence>
<dbReference type="InterPro" id="IPR044492">
    <property type="entry name" value="P_typ_ATPase_HD_dom"/>
</dbReference>
<dbReference type="GO" id="GO:0045332">
    <property type="term" value="P:phospholipid translocation"/>
    <property type="evidence" value="ECO:0007669"/>
    <property type="project" value="TreeGrafter"/>
</dbReference>
<feature type="binding site" evidence="16">
    <location>
        <position position="761"/>
    </location>
    <ligand>
        <name>ATP</name>
        <dbReference type="ChEBI" id="CHEBI:30616"/>
    </ligand>
</feature>
<dbReference type="InterPro" id="IPR032630">
    <property type="entry name" value="P_typ_ATPase_c"/>
</dbReference>
<dbReference type="InterPro" id="IPR008250">
    <property type="entry name" value="ATPase_P-typ_transduc_dom_A_sf"/>
</dbReference>
<evidence type="ECO:0000259" key="19">
    <source>
        <dbReference type="Pfam" id="PF00122"/>
    </source>
</evidence>
<evidence type="ECO:0000256" key="6">
    <source>
        <dbReference type="ARBA" id="ARBA00022723"/>
    </source>
</evidence>
<evidence type="ECO:0000313" key="23">
    <source>
        <dbReference type="Proteomes" id="UP000279307"/>
    </source>
</evidence>
<dbReference type="GO" id="GO:0005886">
    <property type="term" value="C:plasma membrane"/>
    <property type="evidence" value="ECO:0007669"/>
    <property type="project" value="TreeGrafter"/>
</dbReference>
<feature type="binding site" evidence="16">
    <location>
        <position position="679"/>
    </location>
    <ligand>
        <name>ATP</name>
        <dbReference type="ChEBI" id="CHEBI:30616"/>
    </ligand>
</feature>
<dbReference type="OrthoDB" id="377733at2759"/>
<accession>A0A3L8DXA6</accession>
<dbReference type="EMBL" id="QOIP01000003">
    <property type="protein sequence ID" value="RLU24569.1"/>
    <property type="molecule type" value="Genomic_DNA"/>
</dbReference>
<dbReference type="InterPro" id="IPR036412">
    <property type="entry name" value="HAD-like_sf"/>
</dbReference>
<feature type="binding site" evidence="16">
    <location>
        <position position="760"/>
    </location>
    <ligand>
        <name>ATP</name>
        <dbReference type="ChEBI" id="CHEBI:30616"/>
    </ligand>
</feature>
<feature type="transmembrane region" description="Helical" evidence="18">
    <location>
        <begin position="159"/>
        <end position="179"/>
    </location>
</feature>
<feature type="binding site" evidence="16">
    <location>
        <position position="449"/>
    </location>
    <ligand>
        <name>ATP</name>
        <dbReference type="ChEBI" id="CHEBI:30616"/>
    </ligand>
</feature>
<comment type="similarity">
    <text evidence="3 18">Belongs to the cation transport ATPase (P-type) (TC 3.A.3) family. Type IV subfamily.</text>
</comment>
<evidence type="ECO:0000256" key="5">
    <source>
        <dbReference type="ARBA" id="ARBA00022692"/>
    </source>
</evidence>
<dbReference type="PANTHER" id="PTHR24092:SF5">
    <property type="entry name" value="PHOSPHOLIPID-TRANSPORTING ATPASE"/>
    <property type="match status" value="1"/>
</dbReference>
<evidence type="ECO:0000256" key="8">
    <source>
        <dbReference type="ARBA" id="ARBA00022840"/>
    </source>
</evidence>
<evidence type="ECO:0000256" key="15">
    <source>
        <dbReference type="PIRSR" id="PIRSR606539-1"/>
    </source>
</evidence>
<dbReference type="Gene3D" id="2.70.150.10">
    <property type="entry name" value="Calcium-transporting ATPase, cytoplasmic transduction domain A"/>
    <property type="match status" value="1"/>
</dbReference>
<dbReference type="SUPFAM" id="SSF56784">
    <property type="entry name" value="HAD-like"/>
    <property type="match status" value="1"/>
</dbReference>
<feature type="binding site" evidence="16">
    <location>
        <position position="584"/>
    </location>
    <ligand>
        <name>ATP</name>
        <dbReference type="ChEBI" id="CHEBI:30616"/>
    </ligand>
</feature>
<sequence length="1128" mass="128040">TARAYKRATTGNEKAQRRLGATAMRLEEMPLRLSSDERDFEMDEETDYLLQPSEDSIRQLTSRRRRITDCSKYLRTCLCGCCTWMWRRCCKERELRARVIHIGQPMHEKFPTNVIRNQKYNVVTFLPLVLFQQFKFFLNLYFLLMAISQFIPDIRIGYLYTYWGPLCFVLTVTIFREAVDDFRRYKRDKEVNAQKYYRLVKGFDTPELVPSSKLRVGDLVIVEKGQRVPADLVLLRTTEKSGACFVRTDQLDGETDWKLRLAVPATQKLESNSQLFDIKASLYVEKPQKDIHSFIGTFSRYDGYSSEESLGVDSTLWANTAVASGSALGIVVYTGQETRSLMNHSEIRSKVGLLDQEINQLTKVLFCAVIGLALVMMCLKGFSGPWYRYMFRFVLLFSYIIPISLRVNLDMGKAFYAWCIQRDKDIAGTVVRTTTIPEELGRISYLLSDKTGTLTQNKMVFKKLHLGTISYGQETFDEVTSVLKTYYPTDTENSPVKPGPSAYSGKVRRSENTRIYDAVHALALCHNVTPVYDEVSSKSSNLDSMSVQTVETGDTGSIQSQTEADQHYYLPEQKRNYQASSPDEVALVKWTEEIGLALVKRNLNSMQLKALSGQILNYTILQIFPFTSETKRMGIIVKEESSSEIVFYLKGADVVMSGIVQYNDWLQEVCENMAREGLRTLVVAKKNLTEDQYLDFEARYNVARMSVSDRVSRVAAVVESLEREMELLCVTGVEDRLQDRVRPTLELLRNAGIKIWMLTGDKLETATCIAKSSRLVSRTQGLHVFKSVVTRTDAHLELNTFRKKQDCALVISGDSLEVCLQYYEQEFLELACGSPAVVCCRCSPTQKAEVVSLIQRHTGKRTAAVGDGGNDVSMIQAADAGIGLEGLEGRQASLAADFSISQFSHLANLLLVHGRRSYKRSAALSQFVIHRGLIISTMQAVFSAVFYLSSVALYQGFLMVGYATIYTMFPVFSLVLDKDVSGKIALTYPELYKELSKGRSLSYKTFFMWVLISIYQGGVIMYGALIMFEDEFIHIVAISFSALVLTELIMVALTIRTWHHIMMLAEIFSLALYLLSLVVLKDYFDAEFIKTTDFLWKVLVITLVSCMPLYILKFLRKKFSPPSYTKLS</sequence>
<feature type="transmembrane region" description="Helical" evidence="18">
    <location>
        <begin position="125"/>
        <end position="147"/>
    </location>
</feature>
<dbReference type="SUPFAM" id="SSF81653">
    <property type="entry name" value="Calcium ATPase, transduction domain A"/>
    <property type="match status" value="1"/>
</dbReference>
<dbReference type="InterPro" id="IPR023299">
    <property type="entry name" value="ATPase_P-typ_cyto_dom_N"/>
</dbReference>
<dbReference type="GO" id="GO:0000287">
    <property type="term" value="F:magnesium ion binding"/>
    <property type="evidence" value="ECO:0007669"/>
    <property type="project" value="UniProtKB-UniRule"/>
</dbReference>
<feature type="active site" description="4-aspartylphosphate intermediate" evidence="15">
    <location>
        <position position="449"/>
    </location>
</feature>
<feature type="domain" description="P-type ATPase C-terminal" evidence="21">
    <location>
        <begin position="894"/>
        <end position="1121"/>
    </location>
</feature>
<dbReference type="InterPro" id="IPR006539">
    <property type="entry name" value="P-type_ATPase_IV"/>
</dbReference>
<dbReference type="GO" id="GO:0005768">
    <property type="term" value="C:endosome"/>
    <property type="evidence" value="ECO:0007669"/>
    <property type="project" value="TreeGrafter"/>
</dbReference>
<dbReference type="SFLD" id="SFLDF00027">
    <property type="entry name" value="p-type_atpase"/>
    <property type="match status" value="1"/>
</dbReference>
<dbReference type="FunFam" id="3.40.50.1000:FF:000009">
    <property type="entry name" value="Phospholipid-transporting ATPase"/>
    <property type="match status" value="1"/>
</dbReference>
<dbReference type="InterPro" id="IPR032631">
    <property type="entry name" value="P-type_ATPase_N"/>
</dbReference>
<feature type="binding site" evidence="16">
    <location>
        <position position="451"/>
    </location>
    <ligand>
        <name>ATP</name>
        <dbReference type="ChEBI" id="CHEBI:30616"/>
    </ligand>
</feature>
<dbReference type="FunFam" id="3.40.1110.10:FF:000097">
    <property type="entry name" value="Phospholipid-transporting ATPase"/>
    <property type="match status" value="1"/>
</dbReference>
<dbReference type="SUPFAM" id="SSF81660">
    <property type="entry name" value="Metal cation-transporting ATPase, ATP-binding domain N"/>
    <property type="match status" value="1"/>
</dbReference>
<dbReference type="Gene3D" id="3.40.1110.10">
    <property type="entry name" value="Calcium-transporting ATPase, cytoplasmic domain N"/>
    <property type="match status" value="1"/>
</dbReference>
<keyword evidence="4" id="KW-0813">Transport</keyword>
<dbReference type="AlphaFoldDB" id="A0A3L8DXA6"/>
<evidence type="ECO:0000256" key="10">
    <source>
        <dbReference type="ARBA" id="ARBA00022967"/>
    </source>
</evidence>
<evidence type="ECO:0000256" key="14">
    <source>
        <dbReference type="ARBA" id="ARBA00034036"/>
    </source>
</evidence>
<dbReference type="NCBIfam" id="TIGR01652">
    <property type="entry name" value="ATPase-Plipid"/>
    <property type="match status" value="1"/>
</dbReference>
<evidence type="ECO:0000256" key="16">
    <source>
        <dbReference type="PIRSR" id="PIRSR606539-2"/>
    </source>
</evidence>
<feature type="transmembrane region" description="Helical" evidence="18">
    <location>
        <begin position="389"/>
        <end position="407"/>
    </location>
</feature>
<feature type="binding site" evidence="16">
    <location>
        <position position="450"/>
    </location>
    <ligand>
        <name>ATP</name>
        <dbReference type="ChEBI" id="CHEBI:30616"/>
    </ligand>
</feature>
<feature type="binding site" evidence="16">
    <location>
        <position position="759"/>
    </location>
    <ligand>
        <name>ATP</name>
        <dbReference type="ChEBI" id="CHEBI:30616"/>
    </ligand>
</feature>
<evidence type="ECO:0000313" key="22">
    <source>
        <dbReference type="EMBL" id="RLU24569.1"/>
    </source>
</evidence>
<dbReference type="GO" id="GO:0016887">
    <property type="term" value="F:ATP hydrolysis activity"/>
    <property type="evidence" value="ECO:0007669"/>
    <property type="project" value="InterPro"/>
</dbReference>
<feature type="binding site" evidence="16">
    <location>
        <position position="626"/>
    </location>
    <ligand>
        <name>ATP</name>
        <dbReference type="ChEBI" id="CHEBI:30616"/>
    </ligand>
</feature>
<dbReference type="NCBIfam" id="TIGR01494">
    <property type="entry name" value="ATPase_P-type"/>
    <property type="match status" value="2"/>
</dbReference>
<dbReference type="Proteomes" id="UP000279307">
    <property type="component" value="Chromosome 3"/>
</dbReference>
<dbReference type="SFLD" id="SFLDS00003">
    <property type="entry name" value="Haloacid_Dehalogenase"/>
    <property type="match status" value="1"/>
</dbReference>
<feature type="binding site" evidence="16">
    <location>
        <position position="847"/>
    </location>
    <ligand>
        <name>ATP</name>
        <dbReference type="ChEBI" id="CHEBI:30616"/>
    </ligand>
</feature>
<feature type="binding site" evidence="16">
    <location>
        <position position="870"/>
    </location>
    <ligand>
        <name>ATP</name>
        <dbReference type="ChEBI" id="CHEBI:30616"/>
    </ligand>
</feature>
<evidence type="ECO:0000256" key="18">
    <source>
        <dbReference type="RuleBase" id="RU362033"/>
    </source>
</evidence>
<dbReference type="InterPro" id="IPR059000">
    <property type="entry name" value="ATPase_P-type_domA"/>
</dbReference>
<feature type="transmembrane region" description="Helical" evidence="18">
    <location>
        <begin position="1061"/>
        <end position="1079"/>
    </location>
</feature>
<name>A0A3L8DXA6_OOCBI</name>
<dbReference type="Pfam" id="PF16209">
    <property type="entry name" value="PhoLip_ATPase_N"/>
    <property type="match status" value="1"/>
</dbReference>
<keyword evidence="10 18" id="KW-1278">Translocase</keyword>
<dbReference type="CDD" id="cd07541">
    <property type="entry name" value="P-type_ATPase_APLT_Neo1-like"/>
    <property type="match status" value="1"/>
</dbReference>
<feature type="transmembrane region" description="Helical" evidence="18">
    <location>
        <begin position="1032"/>
        <end position="1054"/>
    </location>
</feature>
<comment type="caution">
    <text evidence="22">The sequence shown here is derived from an EMBL/GenBank/DDBJ whole genome shotgun (WGS) entry which is preliminary data.</text>
</comment>
<dbReference type="Pfam" id="PF13246">
    <property type="entry name" value="Cation_ATPase"/>
    <property type="match status" value="1"/>
</dbReference>
<evidence type="ECO:0000256" key="7">
    <source>
        <dbReference type="ARBA" id="ARBA00022741"/>
    </source>
</evidence>
<comment type="cofactor">
    <cofactor evidence="1 17">
        <name>Mg(2+)</name>
        <dbReference type="ChEBI" id="CHEBI:18420"/>
    </cofactor>
</comment>
<evidence type="ECO:0000256" key="12">
    <source>
        <dbReference type="ARBA" id="ARBA00023055"/>
    </source>
</evidence>
<dbReference type="GO" id="GO:0005802">
    <property type="term" value="C:trans-Golgi network"/>
    <property type="evidence" value="ECO:0007669"/>
    <property type="project" value="TreeGrafter"/>
</dbReference>
<protein>
    <recommendedName>
        <fullName evidence="18">Phospholipid-transporting ATPase</fullName>
        <ecNumber evidence="18">7.6.2.1</ecNumber>
    </recommendedName>
</protein>
<feature type="transmembrane region" description="Helical" evidence="18">
    <location>
        <begin position="928"/>
        <end position="948"/>
    </location>
</feature>
<evidence type="ECO:0000256" key="3">
    <source>
        <dbReference type="ARBA" id="ARBA00008109"/>
    </source>
</evidence>
<dbReference type="InterPro" id="IPR001757">
    <property type="entry name" value="P_typ_ATPase"/>
</dbReference>
<evidence type="ECO:0000256" key="4">
    <source>
        <dbReference type="ARBA" id="ARBA00022448"/>
    </source>
</evidence>
<feature type="transmembrane region" description="Helical" evidence="18">
    <location>
        <begin position="1094"/>
        <end position="1112"/>
    </location>
</feature>
<evidence type="ECO:0000256" key="9">
    <source>
        <dbReference type="ARBA" id="ARBA00022842"/>
    </source>
</evidence>
<feature type="non-terminal residue" evidence="22">
    <location>
        <position position="1"/>
    </location>
</feature>
<evidence type="ECO:0000256" key="13">
    <source>
        <dbReference type="ARBA" id="ARBA00023136"/>
    </source>
</evidence>
<dbReference type="GO" id="GO:0140326">
    <property type="term" value="F:ATPase-coupled intramembrane lipid transporter activity"/>
    <property type="evidence" value="ECO:0007669"/>
    <property type="project" value="UniProtKB-EC"/>
</dbReference>
<comment type="catalytic activity">
    <reaction evidence="14 18">
        <text>ATP + H2O + phospholipidSide 1 = ADP + phosphate + phospholipidSide 2.</text>
        <dbReference type="EC" id="7.6.2.1"/>
    </reaction>
</comment>
<dbReference type="EC" id="7.6.2.1" evidence="18"/>
<feature type="binding site" evidence="16">
    <location>
        <position position="841"/>
    </location>
    <ligand>
        <name>ATP</name>
        <dbReference type="ChEBI" id="CHEBI:30616"/>
    </ligand>
</feature>
<evidence type="ECO:0000256" key="17">
    <source>
        <dbReference type="PIRSR" id="PIRSR606539-3"/>
    </source>
</evidence>
<proteinExistence type="inferred from homology"/>
<dbReference type="InterPro" id="IPR018303">
    <property type="entry name" value="ATPase_P-typ_P_site"/>
</dbReference>
<dbReference type="GO" id="GO:0005524">
    <property type="term" value="F:ATP binding"/>
    <property type="evidence" value="ECO:0007669"/>
    <property type="project" value="UniProtKB-UniRule"/>
</dbReference>
<dbReference type="GO" id="GO:0006890">
    <property type="term" value="P:retrograde vesicle-mediated transport, Golgi to endoplasmic reticulum"/>
    <property type="evidence" value="ECO:0007669"/>
    <property type="project" value="TreeGrafter"/>
</dbReference>
<dbReference type="PRINTS" id="PR00119">
    <property type="entry name" value="CATATPASE"/>
</dbReference>
<feature type="domain" description="P-type ATPase N-terminal" evidence="20">
    <location>
        <begin position="107"/>
        <end position="163"/>
    </location>
</feature>
<evidence type="ECO:0000256" key="1">
    <source>
        <dbReference type="ARBA" id="ARBA00001946"/>
    </source>
</evidence>
<evidence type="ECO:0000259" key="21">
    <source>
        <dbReference type="Pfam" id="PF16212"/>
    </source>
</evidence>
<evidence type="ECO:0000256" key="2">
    <source>
        <dbReference type="ARBA" id="ARBA00004127"/>
    </source>
</evidence>
<gene>
    <name evidence="22" type="ORF">DMN91_002658</name>
</gene>